<gene>
    <name evidence="1" type="ORF">DSM104635_00085</name>
</gene>
<protein>
    <submittedName>
        <fullName evidence="1">Uncharacterized protein</fullName>
    </submittedName>
</protein>
<evidence type="ECO:0000313" key="2">
    <source>
        <dbReference type="Proteomes" id="UP000431269"/>
    </source>
</evidence>
<evidence type="ECO:0000313" key="1">
    <source>
        <dbReference type="EMBL" id="QGZ93276.1"/>
    </source>
</evidence>
<dbReference type="Proteomes" id="UP000431269">
    <property type="component" value="Chromosome"/>
</dbReference>
<dbReference type="InterPro" id="IPR029069">
    <property type="entry name" value="HotDog_dom_sf"/>
</dbReference>
<accession>A0A6I6MJP4</accession>
<reference evidence="2" key="1">
    <citation type="submission" date="2019-12" db="EMBL/GenBank/DDBJ databases">
        <title>Complete genome of Terracaulis silvestris 0127_4.</title>
        <authorList>
            <person name="Vieira S."/>
            <person name="Riedel T."/>
            <person name="Sproer C."/>
            <person name="Pascual J."/>
            <person name="Boedeker C."/>
            <person name="Overmann J."/>
        </authorList>
    </citation>
    <scope>NUCLEOTIDE SEQUENCE [LARGE SCALE GENOMIC DNA]</scope>
    <source>
        <strain evidence="2">0127_4</strain>
    </source>
</reference>
<dbReference type="AlphaFoldDB" id="A0A6I6MJP4"/>
<keyword evidence="2" id="KW-1185">Reference proteome</keyword>
<name>A0A6I6MJP4_9CAUL</name>
<proteinExistence type="predicted"/>
<dbReference type="RefSeq" id="WP_158764286.1">
    <property type="nucleotide sequence ID" value="NZ_CP047045.1"/>
</dbReference>
<dbReference type="EMBL" id="CP047045">
    <property type="protein sequence ID" value="QGZ93276.1"/>
    <property type="molecule type" value="Genomic_DNA"/>
</dbReference>
<dbReference type="Gene3D" id="3.10.129.10">
    <property type="entry name" value="Hotdog Thioesterase"/>
    <property type="match status" value="1"/>
</dbReference>
<sequence>MTRTISIASRFNGPPGSGNGGYVCGLLAKEIDGPSQAILRVPPPLEKPLTLEADSYLATLHDGDVLVGEAKPVAFDLVAPPAPTLAEARDAAKRYAGFADHRYPTCFVCGQSRPAHDGLDLFTGKVEGRDMVACTWTPGADLADANGIVRPEFIHAALDCPSYWALTHAGKPALLASLTASIDAALPRTGEELIVAAWPIREDGRKHWGAAVLYTAQGAVIARAEALWIEPKQA</sequence>
<dbReference type="KEGG" id="tsv:DSM104635_00085"/>
<dbReference type="SUPFAM" id="SSF54637">
    <property type="entry name" value="Thioesterase/thiol ester dehydrase-isomerase"/>
    <property type="match status" value="1"/>
</dbReference>
<organism evidence="1 2">
    <name type="scientific">Terricaulis silvestris</name>
    <dbReference type="NCBI Taxonomy" id="2686094"/>
    <lineage>
        <taxon>Bacteria</taxon>
        <taxon>Pseudomonadati</taxon>
        <taxon>Pseudomonadota</taxon>
        <taxon>Alphaproteobacteria</taxon>
        <taxon>Caulobacterales</taxon>
        <taxon>Caulobacteraceae</taxon>
        <taxon>Terricaulis</taxon>
    </lineage>
</organism>